<accession>A0ABQ4YVV9</accession>
<sequence length="165" mass="17817">MSGPSQSREVYPFGTAKLSHADGSNFKVNCHRLKHYGGDTPPLDSPNKFNEASRVRLICPVLTQASHPLCEIRVGNNNKYAIVSVTIQQDISVFPPMTSPVIGPVPRPGSPNVHGPLPTTTTTTVATTTTTLPLPPQPQQGPSDPILIKRMGELEEFIANLVEEN</sequence>
<comment type="caution">
    <text evidence="1">The sequence shown here is derived from an EMBL/GenBank/DDBJ whole genome shotgun (WGS) entry which is preliminary data.</text>
</comment>
<evidence type="ECO:0000313" key="2">
    <source>
        <dbReference type="Proteomes" id="UP001151760"/>
    </source>
</evidence>
<dbReference type="Proteomes" id="UP001151760">
    <property type="component" value="Unassembled WGS sequence"/>
</dbReference>
<reference evidence="1" key="2">
    <citation type="submission" date="2022-01" db="EMBL/GenBank/DDBJ databases">
        <authorList>
            <person name="Yamashiro T."/>
            <person name="Shiraishi A."/>
            <person name="Satake H."/>
            <person name="Nakayama K."/>
        </authorList>
    </citation>
    <scope>NUCLEOTIDE SEQUENCE</scope>
</reference>
<evidence type="ECO:0000313" key="1">
    <source>
        <dbReference type="EMBL" id="GJS81900.1"/>
    </source>
</evidence>
<protein>
    <submittedName>
        <fullName evidence="1">Uncharacterized protein</fullName>
    </submittedName>
</protein>
<organism evidence="1 2">
    <name type="scientific">Tanacetum coccineum</name>
    <dbReference type="NCBI Taxonomy" id="301880"/>
    <lineage>
        <taxon>Eukaryota</taxon>
        <taxon>Viridiplantae</taxon>
        <taxon>Streptophyta</taxon>
        <taxon>Embryophyta</taxon>
        <taxon>Tracheophyta</taxon>
        <taxon>Spermatophyta</taxon>
        <taxon>Magnoliopsida</taxon>
        <taxon>eudicotyledons</taxon>
        <taxon>Gunneridae</taxon>
        <taxon>Pentapetalae</taxon>
        <taxon>asterids</taxon>
        <taxon>campanulids</taxon>
        <taxon>Asterales</taxon>
        <taxon>Asteraceae</taxon>
        <taxon>Asteroideae</taxon>
        <taxon>Anthemideae</taxon>
        <taxon>Anthemidinae</taxon>
        <taxon>Tanacetum</taxon>
    </lineage>
</organism>
<reference evidence="1" key="1">
    <citation type="journal article" date="2022" name="Int. J. Mol. Sci.">
        <title>Draft Genome of Tanacetum Coccineum: Genomic Comparison of Closely Related Tanacetum-Family Plants.</title>
        <authorList>
            <person name="Yamashiro T."/>
            <person name="Shiraishi A."/>
            <person name="Nakayama K."/>
            <person name="Satake H."/>
        </authorList>
    </citation>
    <scope>NUCLEOTIDE SEQUENCE</scope>
</reference>
<dbReference type="EMBL" id="BQNB010010783">
    <property type="protein sequence ID" value="GJS81900.1"/>
    <property type="molecule type" value="Genomic_DNA"/>
</dbReference>
<keyword evidence="2" id="KW-1185">Reference proteome</keyword>
<gene>
    <name evidence="1" type="ORF">Tco_0748441</name>
</gene>
<proteinExistence type="predicted"/>
<name>A0ABQ4YVV9_9ASTR</name>